<evidence type="ECO:0000313" key="2">
    <source>
        <dbReference type="Proteomes" id="UP000012023"/>
    </source>
</evidence>
<dbReference type="HOGENOM" id="CLU_217569_1_0_7"/>
<dbReference type="PATRIC" id="fig|1159046.3.peg.875"/>
<accession>M3QRB7</accession>
<dbReference type="Proteomes" id="UP000012023">
    <property type="component" value="Unassembled WGS sequence"/>
</dbReference>
<protein>
    <submittedName>
        <fullName evidence="1">Uncharacterized protein</fullName>
    </submittedName>
</protein>
<comment type="caution">
    <text evidence="1">The sequence shown here is derived from an EMBL/GenBank/DDBJ whole genome shotgun (WGS) entry which is preliminary data.</text>
</comment>
<reference evidence="1 2" key="1">
    <citation type="submission" date="2012-11" db="EMBL/GenBank/DDBJ databases">
        <authorList>
            <person name="Weinstock G."/>
            <person name="Sodergren E."/>
            <person name="Lobos E.A."/>
            <person name="Fulton L."/>
            <person name="Fulton R."/>
            <person name="Courtney L."/>
            <person name="Fronick C."/>
            <person name="O'Laughlin M."/>
            <person name="Godfrey J."/>
            <person name="Wilson R.M."/>
            <person name="Miner T."/>
            <person name="Farmer C."/>
            <person name="Delehaunty K."/>
            <person name="Cordes M."/>
            <person name="Minx P."/>
            <person name="Tomlinson C."/>
            <person name="Chen J."/>
            <person name="Wollam A."/>
            <person name="Pepin K.H."/>
            <person name="Bhonagiri V."/>
            <person name="Zhang X."/>
            <person name="Suruliraj S."/>
            <person name="Antonio M."/>
            <person name="Secka O."/>
            <person name="Thomas J."/>
            <person name="Warren W."/>
            <person name="Mitreva M."/>
            <person name="Mardis E.R."/>
            <person name="Wilson R.K."/>
        </authorList>
    </citation>
    <scope>NUCLEOTIDE SEQUENCE [LARGE SCALE GENOMIC DNA]</scope>
    <source>
        <strain evidence="1 2">GAM260BSi</strain>
    </source>
</reference>
<evidence type="ECO:0000313" key="1">
    <source>
        <dbReference type="EMBL" id="EMH22931.1"/>
    </source>
</evidence>
<name>M3QRB7_HELPX</name>
<sequence>MKFRFLGCKAVVLLKIFSFRGFLLEFKPSLFKKRVFNKQTHN</sequence>
<proteinExistence type="predicted"/>
<organism evidence="1 2">
    <name type="scientific">Helicobacter pylori GAM260BSi</name>
    <dbReference type="NCBI Taxonomy" id="1159046"/>
    <lineage>
        <taxon>Bacteria</taxon>
        <taxon>Pseudomonadati</taxon>
        <taxon>Campylobacterota</taxon>
        <taxon>Epsilonproteobacteria</taxon>
        <taxon>Campylobacterales</taxon>
        <taxon>Helicobacteraceae</taxon>
        <taxon>Helicobacter</taxon>
    </lineage>
</organism>
<dbReference type="EMBL" id="APDV01000060">
    <property type="protein sequence ID" value="EMH22931.1"/>
    <property type="molecule type" value="Genomic_DNA"/>
</dbReference>
<gene>
    <name evidence="1" type="ORF">HMPREF1418_00932</name>
</gene>
<dbReference type="AlphaFoldDB" id="M3QRB7"/>